<evidence type="ECO:0000313" key="2">
    <source>
        <dbReference type="Proteomes" id="UP000828941"/>
    </source>
</evidence>
<accession>A0ACB9PUJ3</accession>
<comment type="caution">
    <text evidence="1">The sequence shown here is derived from an EMBL/GenBank/DDBJ whole genome shotgun (WGS) entry which is preliminary data.</text>
</comment>
<reference evidence="1 2" key="1">
    <citation type="journal article" date="2022" name="DNA Res.">
        <title>Chromosomal-level genome assembly of the orchid tree Bauhinia variegata (Leguminosae; Cercidoideae) supports the allotetraploid origin hypothesis of Bauhinia.</title>
        <authorList>
            <person name="Zhong Y."/>
            <person name="Chen Y."/>
            <person name="Zheng D."/>
            <person name="Pang J."/>
            <person name="Liu Y."/>
            <person name="Luo S."/>
            <person name="Meng S."/>
            <person name="Qian L."/>
            <person name="Wei D."/>
            <person name="Dai S."/>
            <person name="Zhou R."/>
        </authorList>
    </citation>
    <scope>NUCLEOTIDE SEQUENCE [LARGE SCALE GENOMIC DNA]</scope>
    <source>
        <strain evidence="1">BV-YZ2020</strain>
    </source>
</reference>
<evidence type="ECO:0000313" key="1">
    <source>
        <dbReference type="EMBL" id="KAI4351990.1"/>
    </source>
</evidence>
<name>A0ACB9PUJ3_BAUVA</name>
<proteinExistence type="predicted"/>
<dbReference type="Proteomes" id="UP000828941">
    <property type="component" value="Chromosome 3"/>
</dbReference>
<sequence length="961" mass="107680">MTFLNMSSSESLTKVPDVSGIPNLEQLILDDCTSLVDIHESLGSLHKLVYFGAERCTELKILPSSLKFPSLGCLVLNGSSKLEAFPDLVGEMENLRIIEMEETAIKELPSWIVNVSTLETLALNGCSNLKELPRNIGLLQNLQLLDLTGCPQLRILLEMFRDSRQQNCSITSLKSDTSSTTAELLSAPCLDFVSHGIHSSYGFPLLETLVLSDCNLSEEDLHILSFFSNLTSLDISGNSFVTLPKCINRLTSLQELFMANCRNLQEIAGIPPNLERVDATSCTLLESHSSGLLLGQGLYKASKYEVIAPKVQIPMQFKHHSKGGSISFWVGQKFPRIALCFIFGLENKMTGFFTCEVQLSINGHVASNRVEHFLSVIGDHVWLYHQDDLMDLNTYLLHEQNHIEVSCEIIDASKSAKVTIKCCRIHEYQEDEEIDPNELLYSISSLNDGPESDCCSFPSNLRFHKISDEQQQQLSISTNPAMLQDDGSMVQEEGKTTAIMSKSDNALHSSKKMLSLHPQPLDDMIWDPMLLECQLKSNVENKLPPNGSYTTENKVVAEVGDILAAPFPTLKAGTKAFIVHDEDSEHQKRKLNMDNVLTPEAPLGTATLVQDWGDQHVSLTTFTQFINPPCSVPLYESSFSLRKSKEKSWNENESDGAAFVEPESTLELSPPIQFEESIGPAKQGVQKGPSVLEYESKKDELSVITIETNTNEFDLSLIDNNMEAFYTALQTETSSLLPLKDTRDNTKLANSFTKEETNEALKILQGFLSKQFFHLLQPGSSTSLKTSIEYICSSSADDEISLGLKSFILQLSRDYTHWRGDYVDASLKLESTTADLSKLDRVEDSLQANMNQFSEFASMENELQGELTFLEERKKELEEQINALKASISMSAFAKEASFRNKRETFDKGRILKAERDELRKQRPRLRAEQESAIATQTNIEAEWSRLREQFDRILNIKTLI</sequence>
<dbReference type="EMBL" id="CM039428">
    <property type="protein sequence ID" value="KAI4351990.1"/>
    <property type="molecule type" value="Genomic_DNA"/>
</dbReference>
<keyword evidence="2" id="KW-1185">Reference proteome</keyword>
<organism evidence="1 2">
    <name type="scientific">Bauhinia variegata</name>
    <name type="common">Purple orchid tree</name>
    <name type="synonym">Phanera variegata</name>
    <dbReference type="NCBI Taxonomy" id="167791"/>
    <lineage>
        <taxon>Eukaryota</taxon>
        <taxon>Viridiplantae</taxon>
        <taxon>Streptophyta</taxon>
        <taxon>Embryophyta</taxon>
        <taxon>Tracheophyta</taxon>
        <taxon>Spermatophyta</taxon>
        <taxon>Magnoliopsida</taxon>
        <taxon>eudicotyledons</taxon>
        <taxon>Gunneridae</taxon>
        <taxon>Pentapetalae</taxon>
        <taxon>rosids</taxon>
        <taxon>fabids</taxon>
        <taxon>Fabales</taxon>
        <taxon>Fabaceae</taxon>
        <taxon>Cercidoideae</taxon>
        <taxon>Cercideae</taxon>
        <taxon>Bauhiniinae</taxon>
        <taxon>Bauhinia</taxon>
    </lineage>
</organism>
<protein>
    <submittedName>
        <fullName evidence="1">Uncharacterized protein</fullName>
    </submittedName>
</protein>
<gene>
    <name evidence="1" type="ORF">L6164_006284</name>
</gene>